<comment type="caution">
    <text evidence="2">The sequence shown here is derived from an EMBL/GenBank/DDBJ whole genome shotgun (WGS) entry which is preliminary data.</text>
</comment>
<dbReference type="EMBL" id="JABUFE010000002">
    <property type="protein sequence ID" value="NSX53949.1"/>
    <property type="molecule type" value="Genomic_DNA"/>
</dbReference>
<feature type="transmembrane region" description="Helical" evidence="1">
    <location>
        <begin position="62"/>
        <end position="79"/>
    </location>
</feature>
<keyword evidence="1" id="KW-1133">Transmembrane helix</keyword>
<name>A0ABX2IUA0_9RHOB</name>
<organism evidence="2 3">
    <name type="scientific">Parasulfitobacter algicola</name>
    <dbReference type="NCBI Taxonomy" id="2614809"/>
    <lineage>
        <taxon>Bacteria</taxon>
        <taxon>Pseudomonadati</taxon>
        <taxon>Pseudomonadota</taxon>
        <taxon>Alphaproteobacteria</taxon>
        <taxon>Rhodobacterales</taxon>
        <taxon>Roseobacteraceae</taxon>
        <taxon>Parasulfitobacter</taxon>
    </lineage>
</organism>
<feature type="transmembrane region" description="Helical" evidence="1">
    <location>
        <begin position="6"/>
        <end position="23"/>
    </location>
</feature>
<sequence length="87" mass="9360">MGFFSFFGSLMIGGIVGVLFEKWGITHNGFIASVIISLGAVILLFMIRVMFDLSFGSPGIDAIIGASAALILIPTEAAANRRRNRRK</sequence>
<evidence type="ECO:0000256" key="1">
    <source>
        <dbReference type="SAM" id="Phobius"/>
    </source>
</evidence>
<evidence type="ECO:0000313" key="3">
    <source>
        <dbReference type="Proteomes" id="UP000777935"/>
    </source>
</evidence>
<accession>A0ABX2IUA0</accession>
<keyword evidence="1" id="KW-0472">Membrane</keyword>
<dbReference type="RefSeq" id="WP_174135489.1">
    <property type="nucleotide sequence ID" value="NZ_JABUFE010000002.1"/>
</dbReference>
<proteinExistence type="predicted"/>
<keyword evidence="3" id="KW-1185">Reference proteome</keyword>
<gene>
    <name evidence="2" type="ORF">HRQ87_03950</name>
</gene>
<keyword evidence="1" id="KW-0812">Transmembrane</keyword>
<feature type="transmembrane region" description="Helical" evidence="1">
    <location>
        <begin position="30"/>
        <end position="50"/>
    </location>
</feature>
<reference evidence="2 3" key="1">
    <citation type="submission" date="2020-06" db="EMBL/GenBank/DDBJ databases">
        <title>Sulfitobacter algicola sp. nov., isolated from green algae.</title>
        <authorList>
            <person name="Wang C."/>
        </authorList>
    </citation>
    <scope>NUCLEOTIDE SEQUENCE [LARGE SCALE GENOMIC DNA]</scope>
    <source>
        <strain evidence="2 3">1151</strain>
    </source>
</reference>
<protein>
    <recommendedName>
        <fullName evidence="4">GlsB/YeaQ/YmgE family stress response membrane protein</fullName>
    </recommendedName>
</protein>
<evidence type="ECO:0000313" key="2">
    <source>
        <dbReference type="EMBL" id="NSX53949.1"/>
    </source>
</evidence>
<evidence type="ECO:0008006" key="4">
    <source>
        <dbReference type="Google" id="ProtNLM"/>
    </source>
</evidence>
<dbReference type="Proteomes" id="UP000777935">
    <property type="component" value="Unassembled WGS sequence"/>
</dbReference>